<sequence>MPHELDSKKKNPMIVAAMQRLSGDCCIATSMAVCAFYQLPRLLPGEETISRSLCARRKMAAIWGGVVNIVALAVLVQVAAAATYAVGGSKGGWDLSTDLQRWASAQKFVPGDSLSFTYAPSHDVVEVTKAEYDACTAGRPIQSYTGGSTVIKLSAPGKRHFICGIAGHCTAGMKLEVDVVSAAAAPPVPTPTKPEAPAASQGPRSPGSSPLGSAPSTASSSSEPPAVDLVLAPVSPPPSQSAADGVGHPKLAIGLTMGILMAVVL</sequence>
<dbReference type="GO" id="GO:0009055">
    <property type="term" value="F:electron transfer activity"/>
    <property type="evidence" value="ECO:0007669"/>
    <property type="project" value="InterPro"/>
</dbReference>
<keyword evidence="7" id="KW-1185">Reference proteome</keyword>
<dbReference type="PROSITE" id="PS51485">
    <property type="entry name" value="PHYTOCYANIN"/>
    <property type="match status" value="1"/>
</dbReference>
<gene>
    <name evidence="6" type="ORF">MUK42_03873</name>
</gene>
<protein>
    <submittedName>
        <fullName evidence="6">Plastocyanin-like domain</fullName>
    </submittedName>
</protein>
<dbReference type="Pfam" id="PF02298">
    <property type="entry name" value="Cu_bind_like"/>
    <property type="match status" value="1"/>
</dbReference>
<evidence type="ECO:0000313" key="7">
    <source>
        <dbReference type="Proteomes" id="UP001055439"/>
    </source>
</evidence>
<accession>A0A9E7G826</accession>
<name>A0A9E7G826_9LILI</name>
<keyword evidence="1" id="KW-0479">Metal-binding</keyword>
<evidence type="ECO:0000256" key="2">
    <source>
        <dbReference type="ARBA" id="ARBA00023180"/>
    </source>
</evidence>
<keyword evidence="4" id="KW-0812">Transmembrane</keyword>
<evidence type="ECO:0000313" key="6">
    <source>
        <dbReference type="EMBL" id="URE08338.1"/>
    </source>
</evidence>
<evidence type="ECO:0000256" key="3">
    <source>
        <dbReference type="SAM" id="MobiDB-lite"/>
    </source>
</evidence>
<keyword evidence="2" id="KW-0325">Glycoprotein</keyword>
<dbReference type="InterPro" id="IPR003245">
    <property type="entry name" value="Phytocyanin_dom"/>
</dbReference>
<reference evidence="6" key="1">
    <citation type="submission" date="2022-05" db="EMBL/GenBank/DDBJ databases">
        <title>The Musa troglodytarum L. genome provides insights into the mechanism of non-climacteric behaviour and enrichment of carotenoids.</title>
        <authorList>
            <person name="Wang J."/>
        </authorList>
    </citation>
    <scope>NUCLEOTIDE SEQUENCE</scope>
    <source>
        <tissue evidence="6">Leaf</tissue>
    </source>
</reference>
<dbReference type="SUPFAM" id="SSF49503">
    <property type="entry name" value="Cupredoxins"/>
    <property type="match status" value="1"/>
</dbReference>
<dbReference type="Proteomes" id="UP001055439">
    <property type="component" value="Chromosome 6"/>
</dbReference>
<dbReference type="PANTHER" id="PTHR33021">
    <property type="entry name" value="BLUE COPPER PROTEIN"/>
    <property type="match status" value="1"/>
</dbReference>
<proteinExistence type="predicted"/>
<dbReference type="GO" id="GO:0046872">
    <property type="term" value="F:metal ion binding"/>
    <property type="evidence" value="ECO:0007669"/>
    <property type="project" value="UniProtKB-KW"/>
</dbReference>
<feature type="domain" description="Phytocyanin" evidence="5">
    <location>
        <begin position="82"/>
        <end position="181"/>
    </location>
</feature>
<dbReference type="EMBL" id="CP097508">
    <property type="protein sequence ID" value="URE08338.1"/>
    <property type="molecule type" value="Genomic_DNA"/>
</dbReference>
<evidence type="ECO:0000259" key="5">
    <source>
        <dbReference type="PROSITE" id="PS51485"/>
    </source>
</evidence>
<dbReference type="PANTHER" id="PTHR33021:SF499">
    <property type="entry name" value="OS12G0150500 PROTEIN"/>
    <property type="match status" value="1"/>
</dbReference>
<keyword evidence="4" id="KW-0472">Membrane</keyword>
<dbReference type="InterPro" id="IPR008972">
    <property type="entry name" value="Cupredoxin"/>
</dbReference>
<dbReference type="Gene3D" id="2.60.40.420">
    <property type="entry name" value="Cupredoxins - blue copper proteins"/>
    <property type="match status" value="1"/>
</dbReference>
<dbReference type="InterPro" id="IPR039391">
    <property type="entry name" value="Phytocyanin-like"/>
</dbReference>
<organism evidence="6 7">
    <name type="scientific">Musa troglodytarum</name>
    <name type="common">fe'i banana</name>
    <dbReference type="NCBI Taxonomy" id="320322"/>
    <lineage>
        <taxon>Eukaryota</taxon>
        <taxon>Viridiplantae</taxon>
        <taxon>Streptophyta</taxon>
        <taxon>Embryophyta</taxon>
        <taxon>Tracheophyta</taxon>
        <taxon>Spermatophyta</taxon>
        <taxon>Magnoliopsida</taxon>
        <taxon>Liliopsida</taxon>
        <taxon>Zingiberales</taxon>
        <taxon>Musaceae</taxon>
        <taxon>Musa</taxon>
    </lineage>
</organism>
<dbReference type="CDD" id="cd04216">
    <property type="entry name" value="Phytocyanin"/>
    <property type="match status" value="1"/>
</dbReference>
<evidence type="ECO:0000256" key="4">
    <source>
        <dbReference type="SAM" id="Phobius"/>
    </source>
</evidence>
<dbReference type="FunFam" id="2.60.40.420:FF:000003">
    <property type="entry name" value="Blue copper"/>
    <property type="match status" value="1"/>
</dbReference>
<feature type="transmembrane region" description="Helical" evidence="4">
    <location>
        <begin position="60"/>
        <end position="86"/>
    </location>
</feature>
<dbReference type="OrthoDB" id="687020at2759"/>
<dbReference type="GO" id="GO:0005886">
    <property type="term" value="C:plasma membrane"/>
    <property type="evidence" value="ECO:0007669"/>
    <property type="project" value="TreeGrafter"/>
</dbReference>
<dbReference type="AlphaFoldDB" id="A0A9E7G826"/>
<evidence type="ECO:0000256" key="1">
    <source>
        <dbReference type="ARBA" id="ARBA00022723"/>
    </source>
</evidence>
<keyword evidence="4" id="KW-1133">Transmembrane helix</keyword>
<feature type="region of interest" description="Disordered" evidence="3">
    <location>
        <begin position="186"/>
        <end position="245"/>
    </location>
</feature>
<feature type="compositionally biased region" description="Low complexity" evidence="3">
    <location>
        <begin position="195"/>
        <end position="233"/>
    </location>
</feature>